<protein>
    <submittedName>
        <fullName evidence="2">DUF3618 domain-containing protein</fullName>
    </submittedName>
</protein>
<name>A0ABY5JCE8_9GAMM</name>
<accession>A0ABY5JCE8</accession>
<evidence type="ECO:0000256" key="1">
    <source>
        <dbReference type="SAM" id="MobiDB-lite"/>
    </source>
</evidence>
<dbReference type="Proteomes" id="UP000887421">
    <property type="component" value="Chromosome"/>
</dbReference>
<organism evidence="2 3">
    <name type="scientific">Phytopseudomonas seleniipraecipitans</name>
    <dbReference type="NCBI Taxonomy" id="640205"/>
    <lineage>
        <taxon>Bacteria</taxon>
        <taxon>Pseudomonadati</taxon>
        <taxon>Pseudomonadota</taxon>
        <taxon>Gammaproteobacteria</taxon>
        <taxon>Pseudomonadales</taxon>
        <taxon>Pseudomonadaceae</taxon>
        <taxon>Phytopseudomonas</taxon>
    </lineage>
</organism>
<evidence type="ECO:0000313" key="2">
    <source>
        <dbReference type="EMBL" id="UUD64644.1"/>
    </source>
</evidence>
<keyword evidence="3" id="KW-1185">Reference proteome</keyword>
<reference evidence="2" key="1">
    <citation type="submission" date="2021-05" db="EMBL/GenBank/DDBJ databases">
        <title>Complete genome sequence of Pseudomonas seleniipraecipitans strain D1-6.</title>
        <authorList>
            <person name="Lafi F."/>
            <person name="Eida A."/>
            <person name="Alam I."/>
            <person name="Hert H."/>
            <person name="Saad M."/>
        </authorList>
    </citation>
    <scope>NUCLEOTIDE SEQUENCE</scope>
    <source>
        <strain evidence="2">D1-6</strain>
    </source>
</reference>
<dbReference type="EMBL" id="CP076114">
    <property type="protein sequence ID" value="UUD64644.1"/>
    <property type="molecule type" value="Genomic_DNA"/>
</dbReference>
<dbReference type="RefSeq" id="WP_070883483.1">
    <property type="nucleotide sequence ID" value="NZ_CP076114.1"/>
</dbReference>
<feature type="region of interest" description="Disordered" evidence="1">
    <location>
        <begin position="229"/>
        <end position="280"/>
    </location>
</feature>
<proteinExistence type="predicted"/>
<sequence length="280" mass="29276">MSTSFENDANKSPEMLEQEIDAKRQSIGNIVDSLENRFSPGQLIDQALSYTKGNGGQFFQNLGTALKNNPVPTALTGVGLAWLAMNQNKPFNPGSPSSGPGLGEKIGSALNQVTGAFSHAGDKLHSAADSAKAKGQRVMGEASNLTHRTASSLDASSSRLSDTAHDASYQLNTQASQLKAQLNHTMKEQPLVVAAIGMALGAVIGAALPPSRSENKLFGETRDEAVSKAKSMGAEVYSSVKENVKQPGNAVETSDDDRVAKTPEPNPASADLSRGLGIQS</sequence>
<feature type="region of interest" description="Disordered" evidence="1">
    <location>
        <begin position="127"/>
        <end position="161"/>
    </location>
</feature>
<evidence type="ECO:0000313" key="3">
    <source>
        <dbReference type="Proteomes" id="UP000887421"/>
    </source>
</evidence>
<dbReference type="InterPro" id="IPR022062">
    <property type="entry name" value="DUF3618"/>
</dbReference>
<feature type="compositionally biased region" description="Low complexity" evidence="1">
    <location>
        <begin position="148"/>
        <end position="161"/>
    </location>
</feature>
<dbReference type="Pfam" id="PF12277">
    <property type="entry name" value="DUF3618"/>
    <property type="match status" value="1"/>
</dbReference>
<gene>
    <name evidence="2" type="ORF">D16iCDA_02770</name>
</gene>